<keyword evidence="4" id="KW-1185">Reference proteome</keyword>
<name>A0AAD5X1T8_9FUNG</name>
<dbReference type="InterPro" id="IPR040684">
    <property type="entry name" value="HMUDK_hel"/>
</dbReference>
<sequence>MSVRRSARQNGAPSTPVANPGLNPADSGSSPRAGPSSPSPTPSTSTPLNLTITIGVPDSEIPTPPPDPEDGDETLFQKDRFTQIVWYCEERQRITIKKIRSDPRPWTDDEILQKESFGCVRREDDKTSRLLRTRIFGEYDPYKYDTFLWNVMVHRQFSRGDVSEGIKYIHNEGDMLDLMYSLLCWTSEGKSWRPGFIASYSNENFELWKEGKPKPTTRELFKHVKELKLCGDFHSYQTTNDMLMCGYATLDWDFAWLGPGARKCIQWVMGGDLSRTIKDLRANNTKRKTDRPRTGNARRGEEYCGLLTRCQKTSSGERGKGYHNIRPLDMENTLCIFNYYLQFQLSRKYVDEEGKGSKRKEKQWKGKNVANKATRDKERDRRNLEETDEELEFKIRRREHAETEEELEFVRNVVTWIWVAKGKKEGPTVKNRVVKKKGVKKEVGRKKEMKKDVGRKKDVKKEVGKNGDGKEEFEDVYNTSDLSEVTNSDEDSNDIEEEEEAEMAMRLGIAGASRFRDRTELGLRDVKSKNYNESVGFDDNDDKEDEIPLKIPPKRKWEEQQTTADSTTLPPARAEHILSVSDFPTRTNRRSQCPPFIVGLHRSFIDMLPTTADVPFTFAILDVTPDENVSSGPSGNVVKAEA</sequence>
<feature type="compositionally biased region" description="Basic and acidic residues" evidence="1">
    <location>
        <begin position="373"/>
        <end position="385"/>
    </location>
</feature>
<organism evidence="3 4">
    <name type="scientific">Rhizophlyctis rosea</name>
    <dbReference type="NCBI Taxonomy" id="64517"/>
    <lineage>
        <taxon>Eukaryota</taxon>
        <taxon>Fungi</taxon>
        <taxon>Fungi incertae sedis</taxon>
        <taxon>Chytridiomycota</taxon>
        <taxon>Chytridiomycota incertae sedis</taxon>
        <taxon>Chytridiomycetes</taxon>
        <taxon>Rhizophlyctidales</taxon>
        <taxon>Rhizophlyctidaceae</taxon>
        <taxon>Rhizophlyctis</taxon>
    </lineage>
</organism>
<proteinExistence type="predicted"/>
<reference evidence="3" key="1">
    <citation type="submission" date="2020-05" db="EMBL/GenBank/DDBJ databases">
        <title>Phylogenomic resolution of chytrid fungi.</title>
        <authorList>
            <person name="Stajich J.E."/>
            <person name="Amses K."/>
            <person name="Simmons R."/>
            <person name="Seto K."/>
            <person name="Myers J."/>
            <person name="Bonds A."/>
            <person name="Quandt C.A."/>
            <person name="Barry K."/>
            <person name="Liu P."/>
            <person name="Grigoriev I."/>
            <person name="Longcore J.E."/>
            <person name="James T.Y."/>
        </authorList>
    </citation>
    <scope>NUCLEOTIDE SEQUENCE</scope>
    <source>
        <strain evidence="3">JEL0318</strain>
    </source>
</reference>
<feature type="compositionally biased region" description="Polar residues" evidence="1">
    <location>
        <begin position="8"/>
        <end position="17"/>
    </location>
</feature>
<accession>A0AAD5X1T8</accession>
<dbReference type="EMBL" id="JADGJD010000474">
    <property type="protein sequence ID" value="KAJ3050778.1"/>
    <property type="molecule type" value="Genomic_DNA"/>
</dbReference>
<dbReference type="Proteomes" id="UP001212841">
    <property type="component" value="Unassembled WGS sequence"/>
</dbReference>
<gene>
    <name evidence="3" type="ORF">HK097_008238</name>
</gene>
<feature type="domain" description="5-hmdU DNA kinase helical" evidence="2">
    <location>
        <begin position="81"/>
        <end position="162"/>
    </location>
</feature>
<dbReference type="AlphaFoldDB" id="A0AAD5X1T8"/>
<evidence type="ECO:0000313" key="4">
    <source>
        <dbReference type="Proteomes" id="UP001212841"/>
    </source>
</evidence>
<feature type="region of interest" description="Disordered" evidence="1">
    <location>
        <begin position="438"/>
        <end position="498"/>
    </location>
</feature>
<evidence type="ECO:0000256" key="1">
    <source>
        <dbReference type="SAM" id="MobiDB-lite"/>
    </source>
</evidence>
<feature type="region of interest" description="Disordered" evidence="1">
    <location>
        <begin position="354"/>
        <end position="386"/>
    </location>
</feature>
<protein>
    <recommendedName>
        <fullName evidence="2">5-hmdU DNA kinase helical domain-containing protein</fullName>
    </recommendedName>
</protein>
<feature type="region of interest" description="Disordered" evidence="1">
    <location>
        <begin position="1"/>
        <end position="74"/>
    </location>
</feature>
<feature type="compositionally biased region" description="Basic and acidic residues" evidence="1">
    <location>
        <begin position="440"/>
        <end position="470"/>
    </location>
</feature>
<comment type="caution">
    <text evidence="3">The sequence shown here is derived from an EMBL/GenBank/DDBJ whole genome shotgun (WGS) entry which is preliminary data.</text>
</comment>
<evidence type="ECO:0000313" key="3">
    <source>
        <dbReference type="EMBL" id="KAJ3050778.1"/>
    </source>
</evidence>
<feature type="compositionally biased region" description="Polar residues" evidence="1">
    <location>
        <begin position="477"/>
        <end position="486"/>
    </location>
</feature>
<evidence type="ECO:0000259" key="2">
    <source>
        <dbReference type="Pfam" id="PF18723"/>
    </source>
</evidence>
<feature type="compositionally biased region" description="Acidic residues" evidence="1">
    <location>
        <begin position="487"/>
        <end position="498"/>
    </location>
</feature>
<dbReference type="Pfam" id="PF18723">
    <property type="entry name" value="HMUDK_hel"/>
    <property type="match status" value="2"/>
</dbReference>
<feature type="compositionally biased region" description="Low complexity" evidence="1">
    <location>
        <begin position="24"/>
        <end position="47"/>
    </location>
</feature>
<feature type="domain" description="5-hmdU DNA kinase helical" evidence="2">
    <location>
        <begin position="216"/>
        <end position="342"/>
    </location>
</feature>